<dbReference type="Gene3D" id="3.40.50.300">
    <property type="entry name" value="P-loop containing nucleotide triphosphate hydrolases"/>
    <property type="match status" value="1"/>
</dbReference>
<evidence type="ECO:0000256" key="1">
    <source>
        <dbReference type="ARBA" id="ARBA00022475"/>
    </source>
</evidence>
<dbReference type="EMBL" id="AYTS01000132">
    <property type="protein sequence ID" value="OOP55569.1"/>
    <property type="molecule type" value="Genomic_DNA"/>
</dbReference>
<dbReference type="GO" id="GO:0022857">
    <property type="term" value="F:transmembrane transporter activity"/>
    <property type="evidence" value="ECO:0007669"/>
    <property type="project" value="InterPro"/>
</dbReference>
<reference evidence="5 6" key="1">
    <citation type="journal article" date="2017" name="Water Res.">
        <title>Discovery and metagenomic analysis of an anammox bacterial enrichment related to Candidatus "Brocadia caroliniensis" in a full-scale glycerol-fed nitritation-denitritation separate centrate treatment process.</title>
        <authorList>
            <person name="Park H."/>
            <person name="Brotto A.C."/>
            <person name="van Loosdrecht M.C."/>
            <person name="Chandran K."/>
        </authorList>
    </citation>
    <scope>NUCLEOTIDE SEQUENCE [LARGE SCALE GENOMIC DNA]</scope>
    <source>
        <strain evidence="5">26THWARD</strain>
    </source>
</reference>
<dbReference type="AlphaFoldDB" id="A0A1V4AR39"/>
<evidence type="ECO:0000313" key="6">
    <source>
        <dbReference type="Proteomes" id="UP000189681"/>
    </source>
</evidence>
<dbReference type="Gene3D" id="2.40.50.100">
    <property type="match status" value="1"/>
</dbReference>
<evidence type="ECO:0000256" key="3">
    <source>
        <dbReference type="ARBA" id="ARBA00023136"/>
    </source>
</evidence>
<dbReference type="Proteomes" id="UP000189681">
    <property type="component" value="Unassembled WGS sequence"/>
</dbReference>
<dbReference type="PANTHER" id="PTHR43875:SF15">
    <property type="entry name" value="TREHALOSE IMPORT ATP-BINDING PROTEIN SUGC"/>
    <property type="match status" value="1"/>
</dbReference>
<dbReference type="GO" id="GO:0055052">
    <property type="term" value="C:ATP-binding cassette (ABC) transporter complex, substrate-binding subunit-containing"/>
    <property type="evidence" value="ECO:0007669"/>
    <property type="project" value="TreeGrafter"/>
</dbReference>
<dbReference type="Pfam" id="PF08402">
    <property type="entry name" value="TOBE_2"/>
    <property type="match status" value="1"/>
</dbReference>
<dbReference type="PANTHER" id="PTHR43875">
    <property type="entry name" value="MALTODEXTRIN IMPORT ATP-BINDING PROTEIN MSMX"/>
    <property type="match status" value="1"/>
</dbReference>
<gene>
    <name evidence="5" type="ORF">AYP45_14030</name>
</gene>
<accession>A0A1V4AR39</accession>
<dbReference type="InterPro" id="IPR027417">
    <property type="entry name" value="P-loop_NTPase"/>
</dbReference>
<dbReference type="InterPro" id="IPR047641">
    <property type="entry name" value="ABC_transpr_MalK/UgpC-like"/>
</dbReference>
<evidence type="ECO:0000256" key="2">
    <source>
        <dbReference type="ARBA" id="ARBA00022967"/>
    </source>
</evidence>
<dbReference type="SUPFAM" id="SSF50331">
    <property type="entry name" value="MOP-like"/>
    <property type="match status" value="1"/>
</dbReference>
<keyword evidence="3" id="KW-0472">Membrane</keyword>
<sequence length="181" mass="20781">MDEPLSNIDVQLRDDIRKEVKRIQQETGITTVYVTHDQEDAFLLADKMAVMNAGVVEQINSPEEIYFSPSSLFVANFIGESNAIPVRIVDKDKVVTPWGELSCNTNGHERGDAFLFFRPQQVQVEQNSFYEGVIMKREFVGGRYRYYIGIPQGEIKCYNQKIHRIGELVRFSINEAKVLFP</sequence>
<keyword evidence="2" id="KW-1278">Translocase</keyword>
<keyword evidence="1" id="KW-1003">Cell membrane</keyword>
<dbReference type="STRING" id="1004156.AYP45_14030"/>
<evidence type="ECO:0000259" key="4">
    <source>
        <dbReference type="Pfam" id="PF08402"/>
    </source>
</evidence>
<dbReference type="InterPro" id="IPR008995">
    <property type="entry name" value="Mo/tungstate-bd_C_term_dom"/>
</dbReference>
<dbReference type="GO" id="GO:0016887">
    <property type="term" value="F:ATP hydrolysis activity"/>
    <property type="evidence" value="ECO:0007669"/>
    <property type="project" value="InterPro"/>
</dbReference>
<dbReference type="InterPro" id="IPR013611">
    <property type="entry name" value="Transp-assoc_OB_typ2"/>
</dbReference>
<evidence type="ECO:0000313" key="5">
    <source>
        <dbReference type="EMBL" id="OOP55569.1"/>
    </source>
</evidence>
<proteinExistence type="predicted"/>
<feature type="domain" description="Transport-associated OB type 2" evidence="4">
    <location>
        <begin position="118"/>
        <end position="178"/>
    </location>
</feature>
<dbReference type="SUPFAM" id="SSF52540">
    <property type="entry name" value="P-loop containing nucleoside triphosphate hydrolases"/>
    <property type="match status" value="1"/>
</dbReference>
<organism evidence="5 6">
    <name type="scientific">Candidatus Brocadia carolinensis</name>
    <dbReference type="NCBI Taxonomy" id="1004156"/>
    <lineage>
        <taxon>Bacteria</taxon>
        <taxon>Pseudomonadati</taxon>
        <taxon>Planctomycetota</taxon>
        <taxon>Candidatus Brocadiia</taxon>
        <taxon>Candidatus Brocadiales</taxon>
        <taxon>Candidatus Brocadiaceae</taxon>
        <taxon>Candidatus Brocadia</taxon>
    </lineage>
</organism>
<name>A0A1V4AR39_9BACT</name>
<protein>
    <recommendedName>
        <fullName evidence="4">Transport-associated OB type 2 domain-containing protein</fullName>
    </recommendedName>
</protein>
<dbReference type="GO" id="GO:0005524">
    <property type="term" value="F:ATP binding"/>
    <property type="evidence" value="ECO:0007669"/>
    <property type="project" value="InterPro"/>
</dbReference>
<comment type="caution">
    <text evidence="5">The sequence shown here is derived from an EMBL/GenBank/DDBJ whole genome shotgun (WGS) entry which is preliminary data.</text>
</comment>